<gene>
    <name evidence="4" type="ORF">EV379_2408</name>
</gene>
<dbReference type="Gene3D" id="1.10.287.110">
    <property type="entry name" value="DnaJ domain"/>
    <property type="match status" value="1"/>
</dbReference>
<feature type="domain" description="NERD" evidence="3">
    <location>
        <begin position="147"/>
        <end position="258"/>
    </location>
</feature>
<dbReference type="PANTHER" id="PTHR44240">
    <property type="entry name" value="DNAJ DOMAIN (PROKARYOTIC HEAT SHOCK PROTEIN)-RELATED"/>
    <property type="match status" value="1"/>
</dbReference>
<keyword evidence="5" id="KW-1185">Reference proteome</keyword>
<proteinExistence type="predicted"/>
<dbReference type="PROSITE" id="PS50965">
    <property type="entry name" value="NERD"/>
    <property type="match status" value="1"/>
</dbReference>
<dbReference type="SMART" id="SM00271">
    <property type="entry name" value="DnaJ"/>
    <property type="match status" value="1"/>
</dbReference>
<dbReference type="SUPFAM" id="SSF46565">
    <property type="entry name" value="Chaperone J-domain"/>
    <property type="match status" value="1"/>
</dbReference>
<evidence type="ECO:0000259" key="2">
    <source>
        <dbReference type="PROSITE" id="PS50076"/>
    </source>
</evidence>
<dbReference type="Pfam" id="PF00226">
    <property type="entry name" value="DnaJ"/>
    <property type="match status" value="1"/>
</dbReference>
<evidence type="ECO:0000259" key="3">
    <source>
        <dbReference type="PROSITE" id="PS50965"/>
    </source>
</evidence>
<dbReference type="InterPro" id="IPR011528">
    <property type="entry name" value="NERD"/>
</dbReference>
<dbReference type="AlphaFoldDB" id="A0A4Q8AN59"/>
<feature type="domain" description="J" evidence="2">
    <location>
        <begin position="9"/>
        <end position="70"/>
    </location>
</feature>
<evidence type="ECO:0000256" key="1">
    <source>
        <dbReference type="SAM" id="MobiDB-lite"/>
    </source>
</evidence>
<dbReference type="PROSITE" id="PS50076">
    <property type="entry name" value="DNAJ_2"/>
    <property type="match status" value="1"/>
</dbReference>
<reference evidence="4 5" key="1">
    <citation type="submission" date="2019-02" db="EMBL/GenBank/DDBJ databases">
        <title>Sequencing the genomes of 1000 actinobacteria strains.</title>
        <authorList>
            <person name="Klenk H.-P."/>
        </authorList>
    </citation>
    <scope>NUCLEOTIDE SEQUENCE [LARGE SCALE GENOMIC DNA]</scope>
    <source>
        <strain evidence="4 5">DSM 18319</strain>
    </source>
</reference>
<evidence type="ECO:0000313" key="4">
    <source>
        <dbReference type="EMBL" id="RZU66062.1"/>
    </source>
</evidence>
<feature type="region of interest" description="Disordered" evidence="1">
    <location>
        <begin position="67"/>
        <end position="105"/>
    </location>
</feature>
<dbReference type="PRINTS" id="PR00625">
    <property type="entry name" value="JDOMAIN"/>
</dbReference>
<accession>A0A4Q8AN59</accession>
<dbReference type="EMBL" id="SHLC01000001">
    <property type="protein sequence ID" value="RZU66062.1"/>
    <property type="molecule type" value="Genomic_DNA"/>
</dbReference>
<protein>
    <submittedName>
        <fullName evidence="4">Nuclease-like protein</fullName>
    </submittedName>
</protein>
<dbReference type="InterPro" id="IPR052276">
    <property type="entry name" value="Diphthamide-biosynth_chaperone"/>
</dbReference>
<evidence type="ECO:0000313" key="5">
    <source>
        <dbReference type="Proteomes" id="UP000291483"/>
    </source>
</evidence>
<dbReference type="InterPro" id="IPR036869">
    <property type="entry name" value="J_dom_sf"/>
</dbReference>
<dbReference type="OrthoDB" id="5242140at2"/>
<dbReference type="PANTHER" id="PTHR44240:SF10">
    <property type="entry name" value="J DOMAIN-CONTAINING PROTEIN"/>
    <property type="match status" value="1"/>
</dbReference>
<dbReference type="RefSeq" id="WP_130506314.1">
    <property type="nucleotide sequence ID" value="NZ_SHLC01000001.1"/>
</dbReference>
<comment type="caution">
    <text evidence="4">The sequence shown here is derived from an EMBL/GenBank/DDBJ whole genome shotgun (WGS) entry which is preliminary data.</text>
</comment>
<dbReference type="Proteomes" id="UP000291483">
    <property type="component" value="Unassembled WGS sequence"/>
</dbReference>
<dbReference type="InterPro" id="IPR001623">
    <property type="entry name" value="DnaJ_domain"/>
</dbReference>
<organism evidence="4 5">
    <name type="scientific">Microterricola gilva</name>
    <dbReference type="NCBI Taxonomy" id="393267"/>
    <lineage>
        <taxon>Bacteria</taxon>
        <taxon>Bacillati</taxon>
        <taxon>Actinomycetota</taxon>
        <taxon>Actinomycetes</taxon>
        <taxon>Micrococcales</taxon>
        <taxon>Microbacteriaceae</taxon>
        <taxon>Microterricola</taxon>
    </lineage>
</organism>
<name>A0A4Q8AN59_9MICO</name>
<dbReference type="CDD" id="cd06257">
    <property type="entry name" value="DnaJ"/>
    <property type="match status" value="1"/>
</dbReference>
<feature type="compositionally biased region" description="Low complexity" evidence="1">
    <location>
        <begin position="68"/>
        <end position="80"/>
    </location>
</feature>
<sequence length="311" mass="33089">MHDSPLSASPYEVLGVAAGVSDEELRKAYRRMLRVTHPDTGGDPARFDAVQRAWVLVGTSTARAAYDRGGSARNGAASASHVWTAQPSAPRRDSRPTARSHGHPGGWSRERYLVLMREWVGRGRTLSDPYDPALVRSAPRDIRHLLANALAEEATARQVATLGIGFSVWHDVATTAAGPGLPPKLDHIVLGPTGLFALQSEDWGGEVRIKRGDLIGEALAGERPMNDLAARAKSIARAAKVKFTGLMIVVPDAAAPSSLELLGKSRGAVTALVGQSRLPGVLRDGLPGAARIGGTELFEVRTRLQAAVKFL</sequence>